<dbReference type="GO" id="GO:0015074">
    <property type="term" value="P:DNA integration"/>
    <property type="evidence" value="ECO:0007669"/>
    <property type="project" value="InterPro"/>
</dbReference>
<dbReference type="InterPro" id="IPR013762">
    <property type="entry name" value="Integrase-like_cat_sf"/>
</dbReference>
<feature type="domain" description="Tyr recombinase" evidence="3">
    <location>
        <begin position="231"/>
        <end position="402"/>
    </location>
</feature>
<evidence type="ECO:0000313" key="5">
    <source>
        <dbReference type="Proteomes" id="UP000078486"/>
    </source>
</evidence>
<dbReference type="Gene3D" id="1.10.150.130">
    <property type="match status" value="1"/>
</dbReference>
<dbReference type="GO" id="GO:0003677">
    <property type="term" value="F:DNA binding"/>
    <property type="evidence" value="ECO:0007669"/>
    <property type="project" value="UniProtKB-KW"/>
</dbReference>
<dbReference type="InterPro" id="IPR002104">
    <property type="entry name" value="Integrase_catalytic"/>
</dbReference>
<keyword evidence="2" id="KW-0233">DNA recombination</keyword>
<dbReference type="InterPro" id="IPR010998">
    <property type="entry name" value="Integrase_recombinase_N"/>
</dbReference>
<name>A0A178IMA9_9BACT</name>
<evidence type="ECO:0000313" key="4">
    <source>
        <dbReference type="EMBL" id="OAM90345.1"/>
    </source>
</evidence>
<dbReference type="GO" id="GO:0006310">
    <property type="term" value="P:DNA recombination"/>
    <property type="evidence" value="ECO:0007669"/>
    <property type="project" value="UniProtKB-KW"/>
</dbReference>
<accession>A0A178IMA9</accession>
<proteinExistence type="predicted"/>
<keyword evidence="5" id="KW-1185">Reference proteome</keyword>
<gene>
    <name evidence="4" type="ORF">AW736_00580</name>
</gene>
<keyword evidence="1" id="KW-0238">DNA-binding</keyword>
<dbReference type="SUPFAM" id="SSF56349">
    <property type="entry name" value="DNA breaking-rejoining enzymes"/>
    <property type="match status" value="1"/>
</dbReference>
<comment type="caution">
    <text evidence="4">The sequence shown here is derived from an EMBL/GenBank/DDBJ whole genome shotgun (WGS) entry which is preliminary data.</text>
</comment>
<evidence type="ECO:0000259" key="3">
    <source>
        <dbReference type="PROSITE" id="PS51898"/>
    </source>
</evidence>
<dbReference type="AlphaFoldDB" id="A0A178IMA9"/>
<evidence type="ECO:0000256" key="2">
    <source>
        <dbReference type="ARBA" id="ARBA00023172"/>
    </source>
</evidence>
<dbReference type="Gene3D" id="1.10.443.10">
    <property type="entry name" value="Intergrase catalytic core"/>
    <property type="match status" value="1"/>
</dbReference>
<dbReference type="STRING" id="1184151.AW736_00580"/>
<dbReference type="OrthoDB" id="191711at2"/>
<dbReference type="InterPro" id="IPR011010">
    <property type="entry name" value="DNA_brk_join_enz"/>
</dbReference>
<organism evidence="4 5">
    <name type="scientific">Termitidicoccus mucosus</name>
    <dbReference type="NCBI Taxonomy" id="1184151"/>
    <lineage>
        <taxon>Bacteria</taxon>
        <taxon>Pseudomonadati</taxon>
        <taxon>Verrucomicrobiota</taxon>
        <taxon>Opitutia</taxon>
        <taxon>Opitutales</taxon>
        <taxon>Opitutaceae</taxon>
        <taxon>Termitidicoccus</taxon>
    </lineage>
</organism>
<dbReference type="Proteomes" id="UP000078486">
    <property type="component" value="Unassembled WGS sequence"/>
</dbReference>
<evidence type="ECO:0000256" key="1">
    <source>
        <dbReference type="ARBA" id="ARBA00023125"/>
    </source>
</evidence>
<dbReference type="PROSITE" id="PS51898">
    <property type="entry name" value="TYR_RECOMBINASE"/>
    <property type="match status" value="1"/>
</dbReference>
<reference evidence="4 5" key="1">
    <citation type="submission" date="2016-01" db="EMBL/GenBank/DDBJ databases">
        <title>High potential of lignocellulose degradation of a new Verrucomicrobia species.</title>
        <authorList>
            <person name="Wang Y."/>
            <person name="Shi Y."/>
            <person name="Qiu Z."/>
            <person name="Liu S."/>
            <person name="Yang H."/>
        </authorList>
    </citation>
    <scope>NUCLEOTIDE SEQUENCE [LARGE SCALE GENOMIC DNA]</scope>
    <source>
        <strain evidence="4 5">TSB47</strain>
    </source>
</reference>
<sequence>MKSYEWPERSSIIIAEIENIKAGLAYGTSWQVRIPAKLTGGNRERQQFPTEDEAKRHAEDRLLALRKHGSSFAEIPPTQQKEAIAAWGLLKEAGISFMEAARVAIDVLRPAGGTRTLAQVCSEMSTSKEARAKAGEMDMRTVGDFKQRTERLVKALGTKPVNLVTVDDVKDWLDGLRKCYSQRTTLNHRNCVAEVLRHAKASRYVKDNVMEFFTREDYARLGGEKAIRKTSNAKALSVEDAGKLLNAAAAEKGRPLLGSLVLRLFCGLRTAETYKMDWKDIHDSDSSPFVHVPETIAKKRRNRLVTLPENALAWLSLCTNREGLVCPGNDQNRYGDSVAKLARSVRVKIPKNGTRDSFGSYHYALHGDSVRTAALMGHKQGDDVLFAHYRQLVRKEDAERYFALSPDAEGKKVVRFSGSIGKAASKARKTA</sequence>
<dbReference type="RefSeq" id="WP_068768368.1">
    <property type="nucleotide sequence ID" value="NZ_CP109796.1"/>
</dbReference>
<protein>
    <recommendedName>
        <fullName evidence="3">Tyr recombinase domain-containing protein</fullName>
    </recommendedName>
</protein>
<dbReference type="EMBL" id="LRRQ01000060">
    <property type="protein sequence ID" value="OAM90345.1"/>
    <property type="molecule type" value="Genomic_DNA"/>
</dbReference>